<evidence type="ECO:0000259" key="1">
    <source>
        <dbReference type="Pfam" id="PF10128"/>
    </source>
</evidence>
<dbReference type="RefSeq" id="WP_220166324.1">
    <property type="nucleotide sequence ID" value="NZ_CP080507.1"/>
</dbReference>
<dbReference type="Proteomes" id="UP000825051">
    <property type="component" value="Chromosome"/>
</dbReference>
<organism evidence="2 3">
    <name type="scientific">Horticoccus luteus</name>
    <dbReference type="NCBI Taxonomy" id="2862869"/>
    <lineage>
        <taxon>Bacteria</taxon>
        <taxon>Pseudomonadati</taxon>
        <taxon>Verrucomicrobiota</taxon>
        <taxon>Opitutia</taxon>
        <taxon>Opitutales</taxon>
        <taxon>Opitutaceae</taxon>
        <taxon>Horticoccus</taxon>
    </lineage>
</organism>
<reference evidence="2" key="1">
    <citation type="submission" date="2021-08" db="EMBL/GenBank/DDBJ databases">
        <title>Genome of a novel bacterium of the phylum Verrucomicrobia, Oleiharenicola sp. KSB-15.</title>
        <authorList>
            <person name="Chung J.-H."/>
            <person name="Ahn J.-H."/>
            <person name="Yoon Y."/>
            <person name="Kim D.-Y."/>
            <person name="An S.-H."/>
            <person name="Park I."/>
            <person name="Yeon J."/>
        </authorList>
    </citation>
    <scope>NUCLEOTIDE SEQUENCE</scope>
    <source>
        <strain evidence="2">KSB-15</strain>
    </source>
</reference>
<dbReference type="InterPro" id="IPR046801">
    <property type="entry name" value="OpcA_G6PD_N"/>
</dbReference>
<feature type="domain" description="Glucose-6-phosphate dehydrogenase assembly protein OpcA N-terminal" evidence="1">
    <location>
        <begin position="70"/>
        <end position="175"/>
    </location>
</feature>
<gene>
    <name evidence="2" type="ORF">K0B96_09035</name>
</gene>
<dbReference type="Pfam" id="PF10128">
    <property type="entry name" value="OpcA_G6PD_assem"/>
    <property type="match status" value="1"/>
</dbReference>
<dbReference type="KEGG" id="ole:K0B96_09035"/>
<dbReference type="EMBL" id="CP080507">
    <property type="protein sequence ID" value="QYM80723.1"/>
    <property type="molecule type" value="Genomic_DNA"/>
</dbReference>
<dbReference type="InterPro" id="IPR004555">
    <property type="entry name" value="G6PDH_assembly_OpcA"/>
</dbReference>
<evidence type="ECO:0000313" key="3">
    <source>
        <dbReference type="Proteomes" id="UP000825051"/>
    </source>
</evidence>
<dbReference type="PANTHER" id="PTHR38658:SF1">
    <property type="entry name" value="OXPP CYCLE PROTEIN OPCA-RELATED"/>
    <property type="match status" value="1"/>
</dbReference>
<name>A0A8F9XLH9_9BACT</name>
<proteinExistence type="predicted"/>
<dbReference type="AlphaFoldDB" id="A0A8F9XLH9"/>
<dbReference type="PANTHER" id="PTHR38658">
    <property type="entry name" value="OXPP CYCLE PROTEIN OPCA-RELATED"/>
    <property type="match status" value="1"/>
</dbReference>
<accession>A0A8F9XLH9</accession>
<protein>
    <submittedName>
        <fullName evidence="2">Glucose-6-phosphate dehydrogenase assembly protein OpcA</fullName>
    </submittedName>
</protein>
<keyword evidence="3" id="KW-1185">Reference proteome</keyword>
<evidence type="ECO:0000313" key="2">
    <source>
        <dbReference type="EMBL" id="QYM80723.1"/>
    </source>
</evidence>
<sequence>MPTIFDALPGVEVPVDAVAKGFEQMWSTTAAEGGPAPDDATATQVNFVLHLGFRTTPEDALAQFQTVVRFARRYPSRVVVLCPLHEDGEEREIHAKIYGECFLGRSKSDKRCVEFVLLSYPRRARQFLESQVSVCLSADLPMYYWAHRFSENLKLADYRYLLTRARRVMIDSAIAPAGVMAYPWPHPNALRDLVYSRLLPVRQTVGQFLASYPPDKLVQGLETVTVEHTSEFEAEARVALAWLQRRLAACGVTEAGVGFRTNRCEGERKLAIQFKYAGDASAFAWHGDFTTGQAGITAVLGGVRSEMAASVSLLTPEAALSEAMFF</sequence>